<keyword evidence="2" id="KW-0436">Ligase</keyword>
<evidence type="ECO:0000313" key="6">
    <source>
        <dbReference type="Proteomes" id="UP000246018"/>
    </source>
</evidence>
<dbReference type="SUPFAM" id="SSF56801">
    <property type="entry name" value="Acetyl-CoA synthetase-like"/>
    <property type="match status" value="1"/>
</dbReference>
<dbReference type="InterPro" id="IPR000873">
    <property type="entry name" value="AMP-dep_synth/lig_dom"/>
</dbReference>
<sequence>MIGPGIGSWPARRARMNPATVALCTDDEELTYAELAVRVEHTAARLRELGVSAGTRVAYLGPNSIDTWVCFFATARAGGIFVSLNIRLAAPEIGYMLADSGSHVLVHGPECAELATASDPAEHGVAHVLPAADLRPSSRPEAAVGSPMPAPIAEEDPVELDDPVLILYTSGTTGRPKGAVLTHGNLTWNTVNQLAHVDVLSTDVALCVAPLFHVTGLGQVSMPTLLKGGAVVVVPKFEAGGFLALIVRRRATCFSAVPTMLQMMCEHPDWESADLSSLRYVIYGGSPIAEEVAQAWLDRGVVVQQGYGMTEASPGVFMALPDGASSRPVSAGVPHFFTDVRLDAEGEPVAGPGRGELLVRGPHVFAGYWNRPEETAQVLDKGWYRSGDVLRIEDDGWAYVVDRVKDMIISGGENIYPAEVEAAIAELADVSAAAVVGVPDQTWGEVGCAYVVLRSGADLDEIALRAHLEQRLARYKIPRYVEMCDELPRNATGKVLRSVLREQARQDHPSAH</sequence>
<comment type="similarity">
    <text evidence="1">Belongs to the ATP-dependent AMP-binding enzyme family.</text>
</comment>
<comment type="caution">
    <text evidence="5">The sequence shown here is derived from an EMBL/GenBank/DDBJ whole genome shotgun (WGS) entry which is preliminary data.</text>
</comment>
<dbReference type="Gene3D" id="3.30.300.30">
    <property type="match status" value="1"/>
</dbReference>
<dbReference type="Proteomes" id="UP000246018">
    <property type="component" value="Unassembled WGS sequence"/>
</dbReference>
<dbReference type="InterPro" id="IPR020845">
    <property type="entry name" value="AMP-binding_CS"/>
</dbReference>
<protein>
    <submittedName>
        <fullName evidence="5">Fatty-acyl-CoA synthase</fullName>
    </submittedName>
</protein>
<dbReference type="Gene3D" id="3.40.50.12780">
    <property type="entry name" value="N-terminal domain of ligase-like"/>
    <property type="match status" value="1"/>
</dbReference>
<dbReference type="AlphaFoldDB" id="A0A2T8F942"/>
<evidence type="ECO:0000256" key="1">
    <source>
        <dbReference type="ARBA" id="ARBA00006432"/>
    </source>
</evidence>
<dbReference type="PROSITE" id="PS00455">
    <property type="entry name" value="AMP_BINDING"/>
    <property type="match status" value="1"/>
</dbReference>
<feature type="domain" description="AMP-binding enzyme C-terminal" evidence="4">
    <location>
        <begin position="419"/>
        <end position="494"/>
    </location>
</feature>
<dbReference type="OrthoDB" id="9803968at2"/>
<feature type="domain" description="AMP-dependent synthetase/ligase" evidence="3">
    <location>
        <begin position="12"/>
        <end position="369"/>
    </location>
</feature>
<evidence type="ECO:0000259" key="3">
    <source>
        <dbReference type="Pfam" id="PF00501"/>
    </source>
</evidence>
<accession>A0A2T8F942</accession>
<dbReference type="Pfam" id="PF00501">
    <property type="entry name" value="AMP-binding"/>
    <property type="match status" value="1"/>
</dbReference>
<evidence type="ECO:0000256" key="2">
    <source>
        <dbReference type="ARBA" id="ARBA00022598"/>
    </source>
</evidence>
<dbReference type="InterPro" id="IPR045851">
    <property type="entry name" value="AMP-bd_C_sf"/>
</dbReference>
<proteinExistence type="inferred from homology"/>
<evidence type="ECO:0000259" key="4">
    <source>
        <dbReference type="Pfam" id="PF13193"/>
    </source>
</evidence>
<dbReference type="PANTHER" id="PTHR43201:SF5">
    <property type="entry name" value="MEDIUM-CHAIN ACYL-COA LIGASE ACSF2, MITOCHONDRIAL"/>
    <property type="match status" value="1"/>
</dbReference>
<dbReference type="FunFam" id="3.30.300.30:FF:000008">
    <property type="entry name" value="2,3-dihydroxybenzoate-AMP ligase"/>
    <property type="match status" value="1"/>
</dbReference>
<keyword evidence="6" id="KW-1185">Reference proteome</keyword>
<name>A0A2T8F942_9ACTN</name>
<dbReference type="PANTHER" id="PTHR43201">
    <property type="entry name" value="ACYL-COA SYNTHETASE"/>
    <property type="match status" value="1"/>
</dbReference>
<organism evidence="5 6">
    <name type="scientific">Nocardioides gansuensis</name>
    <dbReference type="NCBI Taxonomy" id="2138300"/>
    <lineage>
        <taxon>Bacteria</taxon>
        <taxon>Bacillati</taxon>
        <taxon>Actinomycetota</taxon>
        <taxon>Actinomycetes</taxon>
        <taxon>Propionibacteriales</taxon>
        <taxon>Nocardioidaceae</taxon>
        <taxon>Nocardioides</taxon>
    </lineage>
</organism>
<dbReference type="Pfam" id="PF13193">
    <property type="entry name" value="AMP-binding_C"/>
    <property type="match status" value="1"/>
</dbReference>
<dbReference type="InterPro" id="IPR025110">
    <property type="entry name" value="AMP-bd_C"/>
</dbReference>
<dbReference type="RefSeq" id="WP_116572536.1">
    <property type="nucleotide sequence ID" value="NZ_QDGZ01000005.1"/>
</dbReference>
<dbReference type="GO" id="GO:0006631">
    <property type="term" value="P:fatty acid metabolic process"/>
    <property type="evidence" value="ECO:0007669"/>
    <property type="project" value="TreeGrafter"/>
</dbReference>
<dbReference type="CDD" id="cd17631">
    <property type="entry name" value="FACL_FadD13-like"/>
    <property type="match status" value="1"/>
</dbReference>
<dbReference type="GO" id="GO:0031956">
    <property type="term" value="F:medium-chain fatty acid-CoA ligase activity"/>
    <property type="evidence" value="ECO:0007669"/>
    <property type="project" value="TreeGrafter"/>
</dbReference>
<reference evidence="5 6" key="1">
    <citation type="submission" date="2018-04" db="EMBL/GenBank/DDBJ databases">
        <title>Genome of Nocardioides gansuensis WSJ-1.</title>
        <authorList>
            <person name="Wu S."/>
            <person name="Wang G."/>
        </authorList>
    </citation>
    <scope>NUCLEOTIDE SEQUENCE [LARGE SCALE GENOMIC DNA]</scope>
    <source>
        <strain evidence="5 6">WSJ-1</strain>
    </source>
</reference>
<gene>
    <name evidence="5" type="ORF">DDE18_12090</name>
</gene>
<dbReference type="InterPro" id="IPR042099">
    <property type="entry name" value="ANL_N_sf"/>
</dbReference>
<evidence type="ECO:0000313" key="5">
    <source>
        <dbReference type="EMBL" id="PVG82232.1"/>
    </source>
</evidence>
<dbReference type="EMBL" id="QDGZ01000005">
    <property type="protein sequence ID" value="PVG82232.1"/>
    <property type="molecule type" value="Genomic_DNA"/>
</dbReference>